<proteinExistence type="predicted"/>
<evidence type="ECO:0000313" key="1">
    <source>
        <dbReference type="EMBL" id="QJA44300.1"/>
    </source>
</evidence>
<gene>
    <name evidence="1" type="ORF">TM448A00093_0030</name>
    <name evidence="2" type="ORF">TM448B00554_0019</name>
</gene>
<name>A0A6H1ZAT6_9ZZZZ</name>
<protein>
    <submittedName>
        <fullName evidence="1">Uncharacterized protein</fullName>
    </submittedName>
</protein>
<dbReference type="EMBL" id="MT143975">
    <property type="protein sequence ID" value="QJA44300.1"/>
    <property type="molecule type" value="Genomic_DNA"/>
</dbReference>
<organism evidence="1">
    <name type="scientific">viral metagenome</name>
    <dbReference type="NCBI Taxonomy" id="1070528"/>
    <lineage>
        <taxon>unclassified sequences</taxon>
        <taxon>metagenomes</taxon>
        <taxon>organismal metagenomes</taxon>
    </lineage>
</organism>
<evidence type="ECO:0000313" key="2">
    <source>
        <dbReference type="EMBL" id="QJH95948.1"/>
    </source>
</evidence>
<sequence>MKRFAIGLMVLLMLMVGKEAKAIEMPDMSINSAFLYSLETKTFTVAPLVDATLATALDEVLRFNVGAAFPDSDKEELREEDVLQGNFVGGPLVKVDIVKLLGKIPQITIIKTFNLEAGIGLFADITHIKGLAVDDLKKIIYPTFALGFRF</sequence>
<reference evidence="1" key="1">
    <citation type="submission" date="2020-03" db="EMBL/GenBank/DDBJ databases">
        <title>The deep terrestrial virosphere.</title>
        <authorList>
            <person name="Holmfeldt K."/>
            <person name="Nilsson E."/>
            <person name="Simone D."/>
            <person name="Lopez-Fernandez M."/>
            <person name="Wu X."/>
            <person name="de Brujin I."/>
            <person name="Lundin D."/>
            <person name="Andersson A."/>
            <person name="Bertilsson S."/>
            <person name="Dopson M."/>
        </authorList>
    </citation>
    <scope>NUCLEOTIDE SEQUENCE</scope>
    <source>
        <strain evidence="1">TM448A00093</strain>
        <strain evidence="2">TM448B00554</strain>
    </source>
</reference>
<dbReference type="AlphaFoldDB" id="A0A6H1ZAT6"/>
<dbReference type="EMBL" id="MT144634">
    <property type="protein sequence ID" value="QJH95948.1"/>
    <property type="molecule type" value="Genomic_DNA"/>
</dbReference>
<accession>A0A6H1ZAT6</accession>